<keyword evidence="4 7" id="KW-0812">Transmembrane</keyword>
<evidence type="ECO:0000256" key="2">
    <source>
        <dbReference type="ARBA" id="ARBA00022676"/>
    </source>
</evidence>
<name>A0A5E4Z6F0_9BURK</name>
<dbReference type="PANTHER" id="PTHR48090">
    <property type="entry name" value="UNDECAPRENYL-PHOSPHATE 4-DEOXY-4-FORMAMIDO-L-ARABINOSE TRANSFERASE-RELATED"/>
    <property type="match status" value="1"/>
</dbReference>
<dbReference type="CDD" id="cd04187">
    <property type="entry name" value="DPM1_like_bac"/>
    <property type="match status" value="1"/>
</dbReference>
<evidence type="ECO:0000259" key="8">
    <source>
        <dbReference type="Pfam" id="PF00535"/>
    </source>
</evidence>
<dbReference type="Pfam" id="PF00535">
    <property type="entry name" value="Glycos_transf_2"/>
    <property type="match status" value="1"/>
</dbReference>
<dbReference type="AlphaFoldDB" id="A0A5E4Z6F0"/>
<keyword evidence="3" id="KW-0808">Transferase</keyword>
<dbReference type="EMBL" id="CABPSA010000013">
    <property type="protein sequence ID" value="VVE56257.1"/>
    <property type="molecule type" value="Genomic_DNA"/>
</dbReference>
<keyword evidence="2" id="KW-0328">Glycosyltransferase</keyword>
<gene>
    <name evidence="9" type="ORF">PCO31010_05073</name>
</gene>
<dbReference type="SUPFAM" id="SSF53448">
    <property type="entry name" value="Nucleotide-diphospho-sugar transferases"/>
    <property type="match status" value="1"/>
</dbReference>
<feature type="transmembrane region" description="Helical" evidence="7">
    <location>
        <begin position="265"/>
        <end position="286"/>
    </location>
</feature>
<evidence type="ECO:0000256" key="7">
    <source>
        <dbReference type="SAM" id="Phobius"/>
    </source>
</evidence>
<proteinExistence type="predicted"/>
<dbReference type="InterPro" id="IPR050256">
    <property type="entry name" value="Glycosyltransferase_2"/>
</dbReference>
<evidence type="ECO:0000256" key="4">
    <source>
        <dbReference type="ARBA" id="ARBA00022692"/>
    </source>
</evidence>
<dbReference type="PANTHER" id="PTHR48090:SF1">
    <property type="entry name" value="PROPHAGE BACTOPRENOL GLUCOSYL TRANSFERASE HOMOLOG"/>
    <property type="match status" value="1"/>
</dbReference>
<dbReference type="InterPro" id="IPR001173">
    <property type="entry name" value="Glyco_trans_2-like"/>
</dbReference>
<dbReference type="Proteomes" id="UP000343335">
    <property type="component" value="Unassembled WGS sequence"/>
</dbReference>
<accession>A0A5E4Z6F0</accession>
<evidence type="ECO:0000313" key="9">
    <source>
        <dbReference type="EMBL" id="VVE56257.1"/>
    </source>
</evidence>
<comment type="subcellular location">
    <subcellularLocation>
        <location evidence="1">Membrane</location>
        <topology evidence="1">Multi-pass membrane protein</topology>
    </subcellularLocation>
</comment>
<evidence type="ECO:0000256" key="5">
    <source>
        <dbReference type="ARBA" id="ARBA00022989"/>
    </source>
</evidence>
<organism evidence="9 10">
    <name type="scientific">Pandoraea commovens</name>
    <dbReference type="NCBI Taxonomy" id="2508289"/>
    <lineage>
        <taxon>Bacteria</taxon>
        <taxon>Pseudomonadati</taxon>
        <taxon>Pseudomonadota</taxon>
        <taxon>Betaproteobacteria</taxon>
        <taxon>Burkholderiales</taxon>
        <taxon>Burkholderiaceae</taxon>
        <taxon>Pandoraea</taxon>
    </lineage>
</organism>
<dbReference type="GO" id="GO:0005886">
    <property type="term" value="C:plasma membrane"/>
    <property type="evidence" value="ECO:0007669"/>
    <property type="project" value="TreeGrafter"/>
</dbReference>
<feature type="domain" description="Glycosyltransferase 2-like" evidence="8">
    <location>
        <begin position="8"/>
        <end position="142"/>
    </location>
</feature>
<sequence>MSMSKRISIVTPLYNEQENVAELCQRVAAVMRELPYDYEHLCIDNCSTDNTVPMLREIAARDPHLKVIVNARNFGYIRSSYHALLQATGDAAVLIASDLQDPPEMIKEFVAKWEEGFKTVMAVKPVSEESFLMFRVRRLYYRMVSRISEVPLVQNATGSGLFDRAVLDVLRSLNDPYPYFRGLVCEIGFPIATVPFKQPRRLRGVTSQSFYSLYDMAMLGITKHSKVPLRFMAMTGFAVAMFSLLVAFGYLVAKLLFWDSFVLGTAPILIGMFFFGAIQMMFLGLLGEYIGSIHTQVRNLPLVVEAERINFCSNDQGIPPPPASRVL</sequence>
<evidence type="ECO:0000256" key="1">
    <source>
        <dbReference type="ARBA" id="ARBA00004141"/>
    </source>
</evidence>
<dbReference type="GO" id="GO:0016757">
    <property type="term" value="F:glycosyltransferase activity"/>
    <property type="evidence" value="ECO:0007669"/>
    <property type="project" value="UniProtKB-KW"/>
</dbReference>
<dbReference type="Gene3D" id="3.90.550.10">
    <property type="entry name" value="Spore Coat Polysaccharide Biosynthesis Protein SpsA, Chain A"/>
    <property type="match status" value="1"/>
</dbReference>
<evidence type="ECO:0000313" key="10">
    <source>
        <dbReference type="Proteomes" id="UP000343335"/>
    </source>
</evidence>
<evidence type="ECO:0000256" key="3">
    <source>
        <dbReference type="ARBA" id="ARBA00022679"/>
    </source>
</evidence>
<evidence type="ECO:0000256" key="6">
    <source>
        <dbReference type="ARBA" id="ARBA00023136"/>
    </source>
</evidence>
<feature type="transmembrane region" description="Helical" evidence="7">
    <location>
        <begin position="231"/>
        <end position="253"/>
    </location>
</feature>
<keyword evidence="5 7" id="KW-1133">Transmembrane helix</keyword>
<protein>
    <submittedName>
        <fullName evidence="9">Dolichol monophosphate mannose synthase</fullName>
    </submittedName>
</protein>
<reference evidence="9 10" key="1">
    <citation type="submission" date="2019-08" db="EMBL/GenBank/DDBJ databases">
        <authorList>
            <person name="Peeters C."/>
        </authorList>
    </citation>
    <scope>NUCLEOTIDE SEQUENCE [LARGE SCALE GENOMIC DNA]</scope>
    <source>
        <strain evidence="9 10">LMG 31010</strain>
    </source>
</reference>
<keyword evidence="6 7" id="KW-0472">Membrane</keyword>
<dbReference type="InterPro" id="IPR029044">
    <property type="entry name" value="Nucleotide-diphossugar_trans"/>
</dbReference>